<accession>A0A2P5Z5R7</accession>
<dbReference type="STRING" id="56458.SB85_17315"/>
<sequence length="60" mass="6147">MASHIAAFAATLTFVATTTRAFAHRHQPLLPPHVPPVALPPPVADAAAPALDSVASQETP</sequence>
<dbReference type="GeneID" id="93878031"/>
<evidence type="ECO:0000256" key="1">
    <source>
        <dbReference type="SAM" id="MobiDB-lite"/>
    </source>
</evidence>
<dbReference type="Proteomes" id="UP000247346">
    <property type="component" value="Unassembled WGS sequence"/>
</dbReference>
<proteinExistence type="predicted"/>
<gene>
    <name evidence="2" type="ORF">XsacCFBP4641_06795</name>
</gene>
<feature type="region of interest" description="Disordered" evidence="1">
    <location>
        <begin position="27"/>
        <end position="60"/>
    </location>
</feature>
<dbReference type="EMBL" id="MDEK01000005">
    <property type="protein sequence ID" value="PPU83457.1"/>
    <property type="molecule type" value="Genomic_DNA"/>
</dbReference>
<dbReference type="RefSeq" id="WP_010344479.1">
    <property type="nucleotide sequence ID" value="NZ_CP132343.1"/>
</dbReference>
<name>A0A2P5Z5R7_9XANT</name>
<reference evidence="2 3" key="1">
    <citation type="submission" date="2016-08" db="EMBL/GenBank/DDBJ databases">
        <authorList>
            <person name="Seilhamer J.J."/>
        </authorList>
    </citation>
    <scope>NUCLEOTIDE SEQUENCE [LARGE SCALE GENOMIC DNA]</scope>
    <source>
        <strain evidence="2 3">CFBP4641</strain>
    </source>
</reference>
<comment type="caution">
    <text evidence="2">The sequence shown here is derived from an EMBL/GenBank/DDBJ whole genome shotgun (WGS) entry which is preliminary data.</text>
</comment>
<organism evidence="2 3">
    <name type="scientific">Xanthomonas sacchari</name>
    <dbReference type="NCBI Taxonomy" id="56458"/>
    <lineage>
        <taxon>Bacteria</taxon>
        <taxon>Pseudomonadati</taxon>
        <taxon>Pseudomonadota</taxon>
        <taxon>Gammaproteobacteria</taxon>
        <taxon>Lysobacterales</taxon>
        <taxon>Lysobacteraceae</taxon>
        <taxon>Xanthomonas</taxon>
    </lineage>
</organism>
<feature type="compositionally biased region" description="Pro residues" evidence="1">
    <location>
        <begin position="29"/>
        <end position="43"/>
    </location>
</feature>
<dbReference type="AlphaFoldDB" id="A0A2P5Z5R7"/>
<evidence type="ECO:0000313" key="2">
    <source>
        <dbReference type="EMBL" id="PPU83457.1"/>
    </source>
</evidence>
<feature type="compositionally biased region" description="Low complexity" evidence="1">
    <location>
        <begin position="44"/>
        <end position="60"/>
    </location>
</feature>
<evidence type="ECO:0000313" key="3">
    <source>
        <dbReference type="Proteomes" id="UP000247346"/>
    </source>
</evidence>
<protein>
    <submittedName>
        <fullName evidence="2">Uncharacterized protein</fullName>
    </submittedName>
</protein>